<feature type="region of interest" description="Disordered" evidence="1">
    <location>
        <begin position="1"/>
        <end position="129"/>
    </location>
</feature>
<dbReference type="OrthoDB" id="3269273at2759"/>
<feature type="non-terminal residue" evidence="2">
    <location>
        <position position="463"/>
    </location>
</feature>
<organism evidence="2 3">
    <name type="scientific">Coprinellus micaceus</name>
    <name type="common">Glistening ink-cap mushroom</name>
    <name type="synonym">Coprinus micaceus</name>
    <dbReference type="NCBI Taxonomy" id="71717"/>
    <lineage>
        <taxon>Eukaryota</taxon>
        <taxon>Fungi</taxon>
        <taxon>Dikarya</taxon>
        <taxon>Basidiomycota</taxon>
        <taxon>Agaricomycotina</taxon>
        <taxon>Agaricomycetes</taxon>
        <taxon>Agaricomycetidae</taxon>
        <taxon>Agaricales</taxon>
        <taxon>Agaricineae</taxon>
        <taxon>Psathyrellaceae</taxon>
        <taxon>Coprinellus</taxon>
    </lineage>
</organism>
<gene>
    <name evidence="2" type="ORF">FA13DRAFT_1706624</name>
</gene>
<accession>A0A4Y7TQM3</accession>
<feature type="compositionally biased region" description="Polar residues" evidence="1">
    <location>
        <begin position="66"/>
        <end position="91"/>
    </location>
</feature>
<feature type="compositionally biased region" description="Polar residues" evidence="1">
    <location>
        <begin position="1"/>
        <end position="11"/>
    </location>
</feature>
<protein>
    <submittedName>
        <fullName evidence="2">Uncharacterized protein</fullName>
    </submittedName>
</protein>
<evidence type="ECO:0000313" key="3">
    <source>
        <dbReference type="Proteomes" id="UP000298030"/>
    </source>
</evidence>
<feature type="compositionally biased region" description="Low complexity" evidence="1">
    <location>
        <begin position="382"/>
        <end position="395"/>
    </location>
</feature>
<proteinExistence type="predicted"/>
<dbReference type="Proteomes" id="UP000298030">
    <property type="component" value="Unassembled WGS sequence"/>
</dbReference>
<sequence length="463" mass="51444">MSTPGAFTQGSGDAFNPGGRRVPPQPTHPHYTLNRPPHPGRAQAPLPRHGPQGAPHYASPSASHAQNGGSSWGMDQTPYSASPDSTPSIGPQQHYHRQPSVHQVPQDDDPAQPAPLWLSMPSPHSNAKSNRARTDWLVCLLHNQPLQTTPPVLISNELHLRVVQDFALGQESSIRLRAYASVFIGFSRRFLKLREAIAVPVFILLGGVLRGHEMQARHLLQVPTMDAMLKMFEKIENRLNMIPFRLTEYHSTVLKNRQTEYYLQEAFSTPHNAKILSTESGKIVSSVKNGLREAVVFSVISYGKGKILPLAVFANKMAEKYCGKGQKPTYAVCVKLAMFRRFALENNYVLPENEDAKPKRGTKRKTPSDVDDDSEDEEDDTLSSPARLAPSSSSPVEPSRDAAPWPLLGVELFDDGTMADEFGARIPAPQRPKSTSFWVLWDWYHTRLRKALGSTSSRTPAWK</sequence>
<evidence type="ECO:0000256" key="1">
    <source>
        <dbReference type="SAM" id="MobiDB-lite"/>
    </source>
</evidence>
<dbReference type="STRING" id="71717.A0A4Y7TQM3"/>
<reference evidence="2 3" key="1">
    <citation type="journal article" date="2019" name="Nat. Ecol. Evol.">
        <title>Megaphylogeny resolves global patterns of mushroom evolution.</title>
        <authorList>
            <person name="Varga T."/>
            <person name="Krizsan K."/>
            <person name="Foldi C."/>
            <person name="Dima B."/>
            <person name="Sanchez-Garcia M."/>
            <person name="Sanchez-Ramirez S."/>
            <person name="Szollosi G.J."/>
            <person name="Szarkandi J.G."/>
            <person name="Papp V."/>
            <person name="Albert L."/>
            <person name="Andreopoulos W."/>
            <person name="Angelini C."/>
            <person name="Antonin V."/>
            <person name="Barry K.W."/>
            <person name="Bougher N.L."/>
            <person name="Buchanan P."/>
            <person name="Buyck B."/>
            <person name="Bense V."/>
            <person name="Catcheside P."/>
            <person name="Chovatia M."/>
            <person name="Cooper J."/>
            <person name="Damon W."/>
            <person name="Desjardin D."/>
            <person name="Finy P."/>
            <person name="Geml J."/>
            <person name="Haridas S."/>
            <person name="Hughes K."/>
            <person name="Justo A."/>
            <person name="Karasinski D."/>
            <person name="Kautmanova I."/>
            <person name="Kiss B."/>
            <person name="Kocsube S."/>
            <person name="Kotiranta H."/>
            <person name="LaButti K.M."/>
            <person name="Lechner B.E."/>
            <person name="Liimatainen K."/>
            <person name="Lipzen A."/>
            <person name="Lukacs Z."/>
            <person name="Mihaltcheva S."/>
            <person name="Morgado L.N."/>
            <person name="Niskanen T."/>
            <person name="Noordeloos M.E."/>
            <person name="Ohm R.A."/>
            <person name="Ortiz-Santana B."/>
            <person name="Ovrebo C."/>
            <person name="Racz N."/>
            <person name="Riley R."/>
            <person name="Savchenko A."/>
            <person name="Shiryaev A."/>
            <person name="Soop K."/>
            <person name="Spirin V."/>
            <person name="Szebenyi C."/>
            <person name="Tomsovsky M."/>
            <person name="Tulloss R.E."/>
            <person name="Uehling J."/>
            <person name="Grigoriev I.V."/>
            <person name="Vagvolgyi C."/>
            <person name="Papp T."/>
            <person name="Martin F.M."/>
            <person name="Miettinen O."/>
            <person name="Hibbett D.S."/>
            <person name="Nagy L.G."/>
        </authorList>
    </citation>
    <scope>NUCLEOTIDE SEQUENCE [LARGE SCALE GENOMIC DNA]</scope>
    <source>
        <strain evidence="2 3">FP101781</strain>
    </source>
</reference>
<name>A0A4Y7TQM3_COPMI</name>
<dbReference type="EMBL" id="QPFP01000006">
    <property type="protein sequence ID" value="TEB36456.1"/>
    <property type="molecule type" value="Genomic_DNA"/>
</dbReference>
<comment type="caution">
    <text evidence="2">The sequence shown here is derived from an EMBL/GenBank/DDBJ whole genome shotgun (WGS) entry which is preliminary data.</text>
</comment>
<keyword evidence="3" id="KW-1185">Reference proteome</keyword>
<feature type="compositionally biased region" description="Low complexity" evidence="1">
    <location>
        <begin position="54"/>
        <end position="65"/>
    </location>
</feature>
<dbReference type="AlphaFoldDB" id="A0A4Y7TQM3"/>
<feature type="compositionally biased region" description="Acidic residues" evidence="1">
    <location>
        <begin position="369"/>
        <end position="381"/>
    </location>
</feature>
<evidence type="ECO:0000313" key="2">
    <source>
        <dbReference type="EMBL" id="TEB36456.1"/>
    </source>
</evidence>
<feature type="region of interest" description="Disordered" evidence="1">
    <location>
        <begin position="353"/>
        <end position="403"/>
    </location>
</feature>